<dbReference type="AlphaFoldDB" id="A0A7J6PML6"/>
<dbReference type="InterPro" id="IPR012337">
    <property type="entry name" value="RNaseH-like_sf"/>
</dbReference>
<evidence type="ECO:0000313" key="3">
    <source>
        <dbReference type="EMBL" id="KAF4697359.1"/>
    </source>
</evidence>
<dbReference type="EMBL" id="JABANP010000003">
    <property type="protein sequence ID" value="KAF4697359.1"/>
    <property type="molecule type" value="Genomic_DNA"/>
</dbReference>
<dbReference type="InterPro" id="IPR036397">
    <property type="entry name" value="RNaseH_sf"/>
</dbReference>
<organism evidence="3 4">
    <name type="scientific">Perkinsus olseni</name>
    <name type="common">Perkinsus atlanticus</name>
    <dbReference type="NCBI Taxonomy" id="32597"/>
    <lineage>
        <taxon>Eukaryota</taxon>
        <taxon>Sar</taxon>
        <taxon>Alveolata</taxon>
        <taxon>Perkinsozoa</taxon>
        <taxon>Perkinsea</taxon>
        <taxon>Perkinsida</taxon>
        <taxon>Perkinsidae</taxon>
        <taxon>Perkinsus</taxon>
    </lineage>
</organism>
<dbReference type="Proteomes" id="UP000541610">
    <property type="component" value="Unassembled WGS sequence"/>
</dbReference>
<evidence type="ECO:0000313" key="4">
    <source>
        <dbReference type="Proteomes" id="UP000541610"/>
    </source>
</evidence>
<dbReference type="GO" id="GO:0015074">
    <property type="term" value="P:DNA integration"/>
    <property type="evidence" value="ECO:0007669"/>
    <property type="project" value="InterPro"/>
</dbReference>
<dbReference type="Pfam" id="PF00665">
    <property type="entry name" value="rve"/>
    <property type="match status" value="1"/>
</dbReference>
<reference evidence="3 4" key="1">
    <citation type="submission" date="2020-04" db="EMBL/GenBank/DDBJ databases">
        <title>Perkinsus olseni comparative genomics.</title>
        <authorList>
            <person name="Bogema D.R."/>
        </authorList>
    </citation>
    <scope>NUCLEOTIDE SEQUENCE [LARGE SCALE GENOMIC DNA]</scope>
    <source>
        <strain evidence="3">00978-12</strain>
    </source>
</reference>
<dbReference type="PROSITE" id="PS50994">
    <property type="entry name" value="INTEGRASE"/>
    <property type="match status" value="1"/>
</dbReference>
<dbReference type="InterPro" id="IPR050951">
    <property type="entry name" value="Retrovirus_Pol_polyprotein"/>
</dbReference>
<feature type="compositionally biased region" description="Low complexity" evidence="1">
    <location>
        <begin position="395"/>
        <end position="427"/>
    </location>
</feature>
<dbReference type="Pfam" id="PF17921">
    <property type="entry name" value="Integrase_H2C2"/>
    <property type="match status" value="1"/>
</dbReference>
<feature type="region of interest" description="Disordered" evidence="1">
    <location>
        <begin position="389"/>
        <end position="464"/>
    </location>
</feature>
<accession>A0A7J6PML6</accession>
<dbReference type="OrthoDB" id="10030726at2759"/>
<evidence type="ECO:0000259" key="2">
    <source>
        <dbReference type="PROSITE" id="PS50994"/>
    </source>
</evidence>
<dbReference type="SUPFAM" id="SSF53098">
    <property type="entry name" value="Ribonuclease H-like"/>
    <property type="match status" value="1"/>
</dbReference>
<evidence type="ECO:0000256" key="1">
    <source>
        <dbReference type="SAM" id="MobiDB-lite"/>
    </source>
</evidence>
<feature type="domain" description="Integrase catalytic" evidence="2">
    <location>
        <begin position="92"/>
        <end position="257"/>
    </location>
</feature>
<dbReference type="GO" id="GO:0003676">
    <property type="term" value="F:nucleic acid binding"/>
    <property type="evidence" value="ECO:0007669"/>
    <property type="project" value="InterPro"/>
</dbReference>
<dbReference type="PANTHER" id="PTHR37984:SF5">
    <property type="entry name" value="PROTEIN NYNRIN-LIKE"/>
    <property type="match status" value="1"/>
</dbReference>
<dbReference type="PANTHER" id="PTHR37984">
    <property type="entry name" value="PROTEIN CBG26694"/>
    <property type="match status" value="1"/>
</dbReference>
<proteinExistence type="predicted"/>
<sequence length="464" mass="51796">MRHISAVSGVHPNDVIVVPVVPSSLINRVLLHYHDPDGCSHIGIHRVIEAVKRNYWFPGLSRAVCDHVANCKACNQQQLRQIWKQEGVQRVAPPGPWHTVAADTVSVSTPRGRLLLLTVLCQFSHWPEVYVLRTKSSMEIANCFRNMNARYGDFSALTTDQGSEFKGSVQQYLDSIGAKHSTTLSFTPVAAIEQFNRTLLQKLQAVFYTPAWSRLSLEAIIDEILWSLRSTPSTVHHTEPFLLMFGRLPRTRERLKTSAYLQKLEKVEDVLSEQRALAVNRKPVQECLPSGSLVYVRLHDPDRRFKVGKKWTTMTVLRQDGNKVYLSMSGSNIGGHPRIIERHIRECLPVPPRLQVAAKSSTITPTSSKDSRIQMVQSGPLRFGIRMQRKAQLQGTASHSGSSTATASMPPVSPSPSSVTSPNLTPTMTGDAVDEINETTSTTRSGRRTRRPVKYSTYGSFSSY</sequence>
<protein>
    <recommendedName>
        <fullName evidence="2">Integrase catalytic domain-containing protein</fullName>
    </recommendedName>
</protein>
<comment type="caution">
    <text evidence="3">The sequence shown here is derived from an EMBL/GenBank/DDBJ whole genome shotgun (WGS) entry which is preliminary data.</text>
</comment>
<dbReference type="Gene3D" id="3.30.420.10">
    <property type="entry name" value="Ribonuclease H-like superfamily/Ribonuclease H"/>
    <property type="match status" value="1"/>
</dbReference>
<gene>
    <name evidence="3" type="ORF">FOZ60_007444</name>
</gene>
<name>A0A7J6PML6_PEROL</name>
<dbReference type="InterPro" id="IPR001584">
    <property type="entry name" value="Integrase_cat-core"/>
</dbReference>
<dbReference type="InterPro" id="IPR041588">
    <property type="entry name" value="Integrase_H2C2"/>
</dbReference>
<dbReference type="Gene3D" id="1.10.340.70">
    <property type="match status" value="1"/>
</dbReference>